<name>A0A8S1ANT6_ARCPL</name>
<evidence type="ECO:0000259" key="2">
    <source>
        <dbReference type="Pfam" id="PF01683"/>
    </source>
</evidence>
<proteinExistence type="predicted"/>
<evidence type="ECO:0000256" key="1">
    <source>
        <dbReference type="SAM" id="SignalP"/>
    </source>
</evidence>
<evidence type="ECO:0000313" key="3">
    <source>
        <dbReference type="EMBL" id="CAB3246526.1"/>
    </source>
</evidence>
<protein>
    <recommendedName>
        <fullName evidence="2">EB domain-containing protein</fullName>
    </recommendedName>
</protein>
<dbReference type="Proteomes" id="UP000494256">
    <property type="component" value="Unassembled WGS sequence"/>
</dbReference>
<feature type="domain" description="EB" evidence="2">
    <location>
        <begin position="397"/>
        <end position="451"/>
    </location>
</feature>
<gene>
    <name evidence="3" type="ORF">APLA_LOCUS11566</name>
</gene>
<dbReference type="PANTHER" id="PTHR39069">
    <property type="entry name" value="ECDYSONE-INDUCIBLE GENE E1, ISOFORM A"/>
    <property type="match status" value="1"/>
</dbReference>
<keyword evidence="1" id="KW-0732">Signal</keyword>
<sequence length="610" mass="65308">MWFNIFILFFGALMQSQTVLSVWTCTQDLDCADAEGAFCSAGNCACPVGQQFIFGNSLCANAAPYLTSSCLEDQQCSRLVTNFECRGSNNTQEGNCFCRDDFHYQDGRCWRSTDYGEACIRNADCFGVKKDPFSMSCIASTSTCGCADGYYRRQAGECRIIAPAVGHSCVLDEDCQFPNGRCNILTFSCYASVGGLQMTIPKEKAVETQKLINPMAQQDGGSVNIPSQHGALCSATNNCPAPYVCSVFGSCVCPVGYYWSGRGDFCYAELGSPSTPEQCVGFLAEVRNGICTCRANFFFEEDMRNCIKVARNLNDFCLNDVMCHTFGTAARCTPPISPWGLRHCECTPGISVWDEARSMCRRFVGIGDACETNSDCLAGNLEINCVTNAAGQGICTCPPNTVAENGLCLSSGLVLGASCQVTSECTGTANTECSEGVCSCGSGYLETGGICAPGIGGSCTADAQCVIANTVCATSGASQTCQCADNFIGVNNVCLPALSDLSSNCTVTEQCVALIGQNSECEANSCSCIAGHHFRDQNCWPHTGLFEDCSRTSQCFLQGMSERVVCRNSMCQCSFDYPYSEELHTCSSATSITMGSLFTFLLALTYLMSH</sequence>
<dbReference type="Pfam" id="PF01683">
    <property type="entry name" value="EB"/>
    <property type="match status" value="3"/>
</dbReference>
<dbReference type="EMBL" id="CADEBD010000330">
    <property type="protein sequence ID" value="CAB3246526.1"/>
    <property type="molecule type" value="Genomic_DNA"/>
</dbReference>
<accession>A0A8S1ANT6</accession>
<dbReference type="InterPro" id="IPR006149">
    <property type="entry name" value="EB_dom"/>
</dbReference>
<dbReference type="AlphaFoldDB" id="A0A8S1ANT6"/>
<comment type="caution">
    <text evidence="3">The sequence shown here is derived from an EMBL/GenBank/DDBJ whole genome shotgun (WGS) entry which is preliminary data.</text>
</comment>
<organism evidence="3 4">
    <name type="scientific">Arctia plantaginis</name>
    <name type="common">Wood tiger moth</name>
    <name type="synonym">Phalaena plantaginis</name>
    <dbReference type="NCBI Taxonomy" id="874455"/>
    <lineage>
        <taxon>Eukaryota</taxon>
        <taxon>Metazoa</taxon>
        <taxon>Ecdysozoa</taxon>
        <taxon>Arthropoda</taxon>
        <taxon>Hexapoda</taxon>
        <taxon>Insecta</taxon>
        <taxon>Pterygota</taxon>
        <taxon>Neoptera</taxon>
        <taxon>Endopterygota</taxon>
        <taxon>Lepidoptera</taxon>
        <taxon>Glossata</taxon>
        <taxon>Ditrysia</taxon>
        <taxon>Noctuoidea</taxon>
        <taxon>Erebidae</taxon>
        <taxon>Arctiinae</taxon>
        <taxon>Arctia</taxon>
    </lineage>
</organism>
<evidence type="ECO:0000313" key="4">
    <source>
        <dbReference type="Proteomes" id="UP000494256"/>
    </source>
</evidence>
<reference evidence="3 4" key="1">
    <citation type="submission" date="2020-04" db="EMBL/GenBank/DDBJ databases">
        <authorList>
            <person name="Wallbank WR R."/>
            <person name="Pardo Diaz C."/>
            <person name="Kozak K."/>
            <person name="Martin S."/>
            <person name="Jiggins C."/>
            <person name="Moest M."/>
            <person name="Warren A I."/>
            <person name="Byers J.R.P. K."/>
            <person name="Montejo-Kovacevich G."/>
            <person name="Yen C E."/>
        </authorList>
    </citation>
    <scope>NUCLEOTIDE SEQUENCE [LARGE SCALE GENOMIC DNA]</scope>
</reference>
<dbReference type="OrthoDB" id="10065050at2759"/>
<feature type="domain" description="EB" evidence="2">
    <location>
        <begin position="98"/>
        <end position="158"/>
    </location>
</feature>
<feature type="chain" id="PRO_5035784951" description="EB domain-containing protein" evidence="1">
    <location>
        <begin position="22"/>
        <end position="610"/>
    </location>
</feature>
<feature type="signal peptide" evidence="1">
    <location>
        <begin position="1"/>
        <end position="21"/>
    </location>
</feature>
<feature type="domain" description="EB" evidence="2">
    <location>
        <begin position="486"/>
        <end position="539"/>
    </location>
</feature>
<dbReference type="PANTHER" id="PTHR39069:SF8">
    <property type="entry name" value="FI17111P1"/>
    <property type="match status" value="1"/>
</dbReference>